<dbReference type="EMBL" id="KZ857415">
    <property type="protein sequence ID" value="RDX47868.1"/>
    <property type="molecule type" value="Genomic_DNA"/>
</dbReference>
<proteinExistence type="predicted"/>
<protein>
    <submittedName>
        <fullName evidence="2">Uncharacterized protein</fullName>
    </submittedName>
</protein>
<sequence>MSQKRIQGTHGHCPVFSFSLAFGFHILALDMASGLGQHMSEANLQYYEKLSKDLSAQVAALTTQEYIAQLQGCIERSKTPPRAADSQDQTASTPSTEEVAVPKVPRSNDAQDSPTQTRTRTRPSARLRPSIMFNPYAGSRLATKHQA</sequence>
<evidence type="ECO:0000256" key="1">
    <source>
        <dbReference type="SAM" id="MobiDB-lite"/>
    </source>
</evidence>
<keyword evidence="3" id="KW-1185">Reference proteome</keyword>
<reference evidence="2 3" key="1">
    <citation type="journal article" date="2018" name="Biotechnol. Biofuels">
        <title>Integrative visual omics of the white-rot fungus Polyporus brumalis exposes the biotechnological potential of its oxidative enzymes for delignifying raw plant biomass.</title>
        <authorList>
            <person name="Miyauchi S."/>
            <person name="Rancon A."/>
            <person name="Drula E."/>
            <person name="Hage H."/>
            <person name="Chaduli D."/>
            <person name="Favel A."/>
            <person name="Grisel S."/>
            <person name="Henrissat B."/>
            <person name="Herpoel-Gimbert I."/>
            <person name="Ruiz-Duenas F.J."/>
            <person name="Chevret D."/>
            <person name="Hainaut M."/>
            <person name="Lin J."/>
            <person name="Wang M."/>
            <person name="Pangilinan J."/>
            <person name="Lipzen A."/>
            <person name="Lesage-Meessen L."/>
            <person name="Navarro D."/>
            <person name="Riley R."/>
            <person name="Grigoriev I.V."/>
            <person name="Zhou S."/>
            <person name="Raouche S."/>
            <person name="Rosso M.N."/>
        </authorList>
    </citation>
    <scope>NUCLEOTIDE SEQUENCE [LARGE SCALE GENOMIC DNA]</scope>
    <source>
        <strain evidence="2 3">BRFM 1820</strain>
    </source>
</reference>
<dbReference type="Proteomes" id="UP000256964">
    <property type="component" value="Unassembled WGS sequence"/>
</dbReference>
<dbReference type="AlphaFoldDB" id="A0A371D5R9"/>
<evidence type="ECO:0000313" key="2">
    <source>
        <dbReference type="EMBL" id="RDX47868.1"/>
    </source>
</evidence>
<gene>
    <name evidence="2" type="ORF">OH76DRAFT_1405415</name>
</gene>
<feature type="compositionally biased region" description="Polar residues" evidence="1">
    <location>
        <begin position="86"/>
        <end position="96"/>
    </location>
</feature>
<name>A0A371D5R9_9APHY</name>
<organism evidence="2 3">
    <name type="scientific">Lentinus brumalis</name>
    <dbReference type="NCBI Taxonomy" id="2498619"/>
    <lineage>
        <taxon>Eukaryota</taxon>
        <taxon>Fungi</taxon>
        <taxon>Dikarya</taxon>
        <taxon>Basidiomycota</taxon>
        <taxon>Agaricomycotina</taxon>
        <taxon>Agaricomycetes</taxon>
        <taxon>Polyporales</taxon>
        <taxon>Polyporaceae</taxon>
        <taxon>Lentinus</taxon>
    </lineage>
</organism>
<feature type="region of interest" description="Disordered" evidence="1">
    <location>
        <begin position="77"/>
        <end position="147"/>
    </location>
</feature>
<accession>A0A371D5R9</accession>
<evidence type="ECO:0000313" key="3">
    <source>
        <dbReference type="Proteomes" id="UP000256964"/>
    </source>
</evidence>